<dbReference type="SUPFAM" id="SSF50630">
    <property type="entry name" value="Acid proteases"/>
    <property type="match status" value="1"/>
</dbReference>
<dbReference type="GO" id="GO:0006508">
    <property type="term" value="P:proteolysis"/>
    <property type="evidence" value="ECO:0007669"/>
    <property type="project" value="InterPro"/>
</dbReference>
<dbReference type="InterPro" id="IPR021109">
    <property type="entry name" value="Peptidase_aspartic_dom_sf"/>
</dbReference>
<protein>
    <recommendedName>
        <fullName evidence="2">Peptidase A1 domain-containing protein</fullName>
    </recommendedName>
</protein>
<dbReference type="Proteomes" id="UP001229421">
    <property type="component" value="Unassembled WGS sequence"/>
</dbReference>
<dbReference type="PANTHER" id="PTHR47965">
    <property type="entry name" value="ASPARTYL PROTEASE-RELATED"/>
    <property type="match status" value="1"/>
</dbReference>
<evidence type="ECO:0000313" key="3">
    <source>
        <dbReference type="EMBL" id="KAK1440343.1"/>
    </source>
</evidence>
<reference evidence="3" key="1">
    <citation type="journal article" date="2023" name="bioRxiv">
        <title>Improved chromosome-level genome assembly for marigold (Tagetes erecta).</title>
        <authorList>
            <person name="Jiang F."/>
            <person name="Yuan L."/>
            <person name="Wang S."/>
            <person name="Wang H."/>
            <person name="Xu D."/>
            <person name="Wang A."/>
            <person name="Fan W."/>
        </authorList>
    </citation>
    <scope>NUCLEOTIDE SEQUENCE</scope>
    <source>
        <strain evidence="3">WSJ</strain>
        <tissue evidence="3">Leaf</tissue>
    </source>
</reference>
<evidence type="ECO:0000259" key="2">
    <source>
        <dbReference type="PROSITE" id="PS51767"/>
    </source>
</evidence>
<evidence type="ECO:0000313" key="4">
    <source>
        <dbReference type="Proteomes" id="UP001229421"/>
    </source>
</evidence>
<proteinExistence type="inferred from homology"/>
<dbReference type="InterPro" id="IPR001461">
    <property type="entry name" value="Aspartic_peptidase_A1"/>
</dbReference>
<sequence length="248" mass="27430">MHHSCGTTATHVKRVVGLSSSQYGLPAYLEDPVERVVALCLPSNVSAPGVLFFGNGPYYLLPRSNVDVRSLLTYTLFLKQPNSFGYFIGVNAIVIKNRSINVPVNATTKISTLDPYTKLRTDIYNNVVRRFSKVTKRIPPAKLVAPFGVCFNTSVNGTKVAIRVPDIDLVVHDGKKWTISTGNSIKQVTEEVACLAFVDAGPTSEHATVIGTYQFEDNFLLFNLENLTFGFSSSLLRRQTSCSNFDWR</sequence>
<dbReference type="AlphaFoldDB" id="A0AAD8PB40"/>
<gene>
    <name evidence="3" type="ORF">QVD17_06168</name>
</gene>
<dbReference type="PANTHER" id="PTHR47965:SF63">
    <property type="entry name" value="OS01G0937200 PROTEIN"/>
    <property type="match status" value="1"/>
</dbReference>
<comment type="caution">
    <text evidence="3">The sequence shown here is derived from an EMBL/GenBank/DDBJ whole genome shotgun (WGS) entry which is preliminary data.</text>
</comment>
<comment type="similarity">
    <text evidence="1">Belongs to the peptidase A1 family.</text>
</comment>
<organism evidence="3 4">
    <name type="scientific">Tagetes erecta</name>
    <name type="common">African marigold</name>
    <dbReference type="NCBI Taxonomy" id="13708"/>
    <lineage>
        <taxon>Eukaryota</taxon>
        <taxon>Viridiplantae</taxon>
        <taxon>Streptophyta</taxon>
        <taxon>Embryophyta</taxon>
        <taxon>Tracheophyta</taxon>
        <taxon>Spermatophyta</taxon>
        <taxon>Magnoliopsida</taxon>
        <taxon>eudicotyledons</taxon>
        <taxon>Gunneridae</taxon>
        <taxon>Pentapetalae</taxon>
        <taxon>asterids</taxon>
        <taxon>campanulids</taxon>
        <taxon>Asterales</taxon>
        <taxon>Asteraceae</taxon>
        <taxon>Asteroideae</taxon>
        <taxon>Heliantheae alliance</taxon>
        <taxon>Tageteae</taxon>
        <taxon>Tagetes</taxon>
    </lineage>
</organism>
<feature type="domain" description="Peptidase A1" evidence="2">
    <location>
        <begin position="1"/>
        <end position="232"/>
    </location>
</feature>
<accession>A0AAD8PB40</accession>
<evidence type="ECO:0000256" key="1">
    <source>
        <dbReference type="ARBA" id="ARBA00007447"/>
    </source>
</evidence>
<dbReference type="Pfam" id="PF14541">
    <property type="entry name" value="TAXi_C"/>
    <property type="match status" value="1"/>
</dbReference>
<dbReference type="GO" id="GO:0004190">
    <property type="term" value="F:aspartic-type endopeptidase activity"/>
    <property type="evidence" value="ECO:0007669"/>
    <property type="project" value="InterPro"/>
</dbReference>
<keyword evidence="4" id="KW-1185">Reference proteome</keyword>
<dbReference type="InterPro" id="IPR033121">
    <property type="entry name" value="PEPTIDASE_A1"/>
</dbReference>
<dbReference type="Gene3D" id="2.40.70.10">
    <property type="entry name" value="Acid Proteases"/>
    <property type="match status" value="1"/>
</dbReference>
<dbReference type="EMBL" id="JAUHHV010000001">
    <property type="protein sequence ID" value="KAK1440343.1"/>
    <property type="molecule type" value="Genomic_DNA"/>
</dbReference>
<dbReference type="PROSITE" id="PS51767">
    <property type="entry name" value="PEPTIDASE_A1"/>
    <property type="match status" value="1"/>
</dbReference>
<name>A0AAD8PB40_TARER</name>
<dbReference type="InterPro" id="IPR032799">
    <property type="entry name" value="TAXi_C"/>
</dbReference>